<reference evidence="18" key="1">
    <citation type="submission" date="2021-01" db="EMBL/GenBank/DDBJ databases">
        <title>Metabolic potential, ecology and presence of endohyphal bacteria is reflected in genomic diversity of Mucoromycotina.</title>
        <authorList>
            <person name="Muszewska A."/>
            <person name="Okrasinska A."/>
            <person name="Steczkiewicz K."/>
            <person name="Drgas O."/>
            <person name="Orlowska M."/>
            <person name="Perlinska-Lenart U."/>
            <person name="Aleksandrzak-Piekarczyk T."/>
            <person name="Szatraj K."/>
            <person name="Zielenkiewicz U."/>
            <person name="Pilsyk S."/>
            <person name="Malc E."/>
            <person name="Mieczkowski P."/>
            <person name="Kruszewska J.S."/>
            <person name="Biernat P."/>
            <person name="Pawlowska J."/>
        </authorList>
    </citation>
    <scope>NUCLEOTIDE SEQUENCE</scope>
    <source>
        <strain evidence="18">WA0000018081</strain>
    </source>
</reference>
<comment type="caution">
    <text evidence="18">The sequence shown here is derived from an EMBL/GenBank/DDBJ whole genome shotgun (WGS) entry which is preliminary data.</text>
</comment>
<dbReference type="GO" id="GO:0030003">
    <property type="term" value="P:intracellular monoatomic cation homeostasis"/>
    <property type="evidence" value="ECO:0007669"/>
    <property type="project" value="TreeGrafter"/>
</dbReference>
<evidence type="ECO:0000256" key="16">
    <source>
        <dbReference type="SAM" id="Phobius"/>
    </source>
</evidence>
<feature type="compositionally biased region" description="Low complexity" evidence="15">
    <location>
        <begin position="493"/>
        <end position="505"/>
    </location>
</feature>
<evidence type="ECO:0000313" key="19">
    <source>
        <dbReference type="Proteomes" id="UP000613177"/>
    </source>
</evidence>
<keyword evidence="13 16" id="KW-0472">Membrane</keyword>
<feature type="transmembrane region" description="Helical" evidence="16">
    <location>
        <begin position="725"/>
        <end position="744"/>
    </location>
</feature>
<evidence type="ECO:0000256" key="9">
    <source>
        <dbReference type="ARBA" id="ARBA00022989"/>
    </source>
</evidence>
<keyword evidence="12 14" id="KW-0496">Mitochondrion</keyword>
<feature type="transmembrane region" description="Helical" evidence="16">
    <location>
        <begin position="852"/>
        <end position="869"/>
    </location>
</feature>
<organism evidence="18 19">
    <name type="scientific">Thamnidium elegans</name>
    <dbReference type="NCBI Taxonomy" id="101142"/>
    <lineage>
        <taxon>Eukaryota</taxon>
        <taxon>Fungi</taxon>
        <taxon>Fungi incertae sedis</taxon>
        <taxon>Mucoromycota</taxon>
        <taxon>Mucoromycotina</taxon>
        <taxon>Mucoromycetes</taxon>
        <taxon>Mucorales</taxon>
        <taxon>Mucorineae</taxon>
        <taxon>Mucoraceae</taxon>
        <taxon>Thamnidium</taxon>
    </lineage>
</organism>
<evidence type="ECO:0000256" key="10">
    <source>
        <dbReference type="ARBA" id="ARBA00023054"/>
    </source>
</evidence>
<dbReference type="InterPro" id="IPR044202">
    <property type="entry name" value="LETM1/MDM38-like"/>
</dbReference>
<evidence type="ECO:0000256" key="2">
    <source>
        <dbReference type="ARBA" id="ARBA00022448"/>
    </source>
</evidence>
<evidence type="ECO:0000256" key="5">
    <source>
        <dbReference type="ARBA" id="ARBA00022723"/>
    </source>
</evidence>
<dbReference type="AlphaFoldDB" id="A0A8H7SQS1"/>
<dbReference type="GO" id="GO:0005743">
    <property type="term" value="C:mitochondrial inner membrane"/>
    <property type="evidence" value="ECO:0007669"/>
    <property type="project" value="UniProtKB-SubCell"/>
</dbReference>
<evidence type="ECO:0000256" key="8">
    <source>
        <dbReference type="ARBA" id="ARBA00022946"/>
    </source>
</evidence>
<accession>A0A8H7SQS1</accession>
<dbReference type="Pfam" id="PF07766">
    <property type="entry name" value="LETM1_RBD"/>
    <property type="match status" value="1"/>
</dbReference>
<keyword evidence="5" id="KW-0479">Metal-binding</keyword>
<sequence>MYKNFNSTTVRQLGLRSNINFRHVTQYHHRPAVSTIRLLVVRPTRGLHLTRDLVRSEQKLGKIITEEKETMTSRAAALAKEQQVKAAAAGTVSATSAATAIKPKKSLWQKVKDEAVHYWHGTQLLGLEIRISSSLTWKLLHGGKLTRREHRQLRRTTSDLMRLVPFAFFLIVPFMELLLPVALKLFPNMLPSTYESKSQEEKKKMALLKVRLEMAKFLQETISESGFPGSDHEKAATEFADFFRKIRMTGEQASTEDLLNVAKRFEDELTLDNLSRPQLVSMCRYMNINAFGTDNFLRFQIRNRMRQIKADDKVIQTEGIESLTIQELQNACAARGIRSIGTSPGRLRDELSQWLDLHLEHHVPGTLLILSRAFSYTDRGMTTEEALKATFNSLPDNLVNEAELQVLEQVGASTYKQKLDVLEQQQELIEDESEQEEKEEKAKLEAAAQLAEELRVEEENKEREAAEKKDAFVADEPTVTDAQAQKMEESKPETTTAEAATAAETVQEEETLSAEQQSELQDALAKLRTKVNVLEERAQFNEIKVQHEDYKELIEELKDSTKREADKATLRMGKKLEKMLATIDKELDAMENDNSKEAKQEEVTGIRLHKKFALRGKQTGFATMIRRVTETRWSKLYITMALLQCIFIIALQAAICSQNTMQANLLPHSDSKLLDSTTNSESEIPLRARDRLDRIKWENIAFMGFQVWFLSMAIDATVYQNTAAILVLAVLNCLCAILGALEIVDGVRWLKLLRQTEYSTIHLAIAEKIEIALAVVILAFAIVMCYLSYEMSKQFGWNIYKKIGADVRIQKMYKIFQFFALAIKVDIFTEFLVSLFYLIQFALGDGKSNWDTWVQLVVTVLLLPMLYFARTAGSTESLGRMITFITFQAIVIVHFALILNQTIKPNNNWYIWIAFIVVGIAIALITIGLSTLTLRNFGQGLKPYVQRGEKDKKKHNDLELSKTNTNETWKIDDN</sequence>
<evidence type="ECO:0000256" key="12">
    <source>
        <dbReference type="ARBA" id="ARBA00023128"/>
    </source>
</evidence>
<comment type="subcellular location">
    <subcellularLocation>
        <location evidence="1">Mitochondrion inner membrane</location>
        <topology evidence="1">Single-pass membrane protein</topology>
    </subcellularLocation>
</comment>
<keyword evidence="9 16" id="KW-1133">Transmembrane helix</keyword>
<keyword evidence="11" id="KW-0406">Ion transport</keyword>
<dbReference type="InterPro" id="IPR033122">
    <property type="entry name" value="LETM1-like_RBD"/>
</dbReference>
<evidence type="ECO:0000256" key="4">
    <source>
        <dbReference type="ARBA" id="ARBA00022692"/>
    </source>
</evidence>
<evidence type="ECO:0000256" key="15">
    <source>
        <dbReference type="SAM" id="MobiDB-lite"/>
    </source>
</evidence>
<feature type="transmembrane region" description="Helical" evidence="16">
    <location>
        <begin position="881"/>
        <end position="903"/>
    </location>
</feature>
<dbReference type="Proteomes" id="UP000613177">
    <property type="component" value="Unassembled WGS sequence"/>
</dbReference>
<evidence type="ECO:0000256" key="6">
    <source>
        <dbReference type="ARBA" id="ARBA00022792"/>
    </source>
</evidence>
<keyword evidence="10" id="KW-0175">Coiled coil</keyword>
<proteinExistence type="predicted"/>
<gene>
    <name evidence="18" type="ORF">INT48_002450</name>
</gene>
<evidence type="ECO:0000259" key="17">
    <source>
        <dbReference type="PROSITE" id="PS51758"/>
    </source>
</evidence>
<keyword evidence="3" id="KW-0109">Calcium transport</keyword>
<keyword evidence="2" id="KW-0813">Transport</keyword>
<evidence type="ECO:0000313" key="18">
    <source>
        <dbReference type="EMBL" id="KAG2235109.1"/>
    </source>
</evidence>
<keyword evidence="4 16" id="KW-0812">Transmembrane</keyword>
<evidence type="ECO:0000256" key="3">
    <source>
        <dbReference type="ARBA" id="ARBA00022568"/>
    </source>
</evidence>
<keyword evidence="8" id="KW-0809">Transit peptide</keyword>
<dbReference type="Pfam" id="PF26561">
    <property type="entry name" value="LETM1_C"/>
    <property type="match status" value="1"/>
</dbReference>
<feature type="transmembrane region" description="Helical" evidence="16">
    <location>
        <begin position="163"/>
        <end position="183"/>
    </location>
</feature>
<feature type="transmembrane region" description="Helical" evidence="16">
    <location>
        <begin position="771"/>
        <end position="789"/>
    </location>
</feature>
<feature type="region of interest" description="Disordered" evidence="15">
    <location>
        <begin position="453"/>
        <end position="518"/>
    </location>
</feature>
<name>A0A8H7SQS1_9FUNG</name>
<keyword evidence="7" id="KW-0106">Calcium</keyword>
<feature type="transmembrane region" description="Helical" evidence="16">
    <location>
        <begin position="636"/>
        <end position="655"/>
    </location>
</feature>
<evidence type="ECO:0000256" key="11">
    <source>
        <dbReference type="ARBA" id="ARBA00023065"/>
    </source>
</evidence>
<evidence type="ECO:0000256" key="13">
    <source>
        <dbReference type="ARBA" id="ARBA00023136"/>
    </source>
</evidence>
<evidence type="ECO:0000256" key="14">
    <source>
        <dbReference type="PROSITE-ProRule" id="PRU01094"/>
    </source>
</evidence>
<dbReference type="EMBL" id="JAEPRE010000039">
    <property type="protein sequence ID" value="KAG2235109.1"/>
    <property type="molecule type" value="Genomic_DNA"/>
</dbReference>
<dbReference type="PANTHER" id="PTHR14009:SF1">
    <property type="entry name" value="MITOCHONDRIAL PROTON_CALCIUM EXCHANGER PROTEIN"/>
    <property type="match status" value="1"/>
</dbReference>
<feature type="domain" description="Letm1 RBD" evidence="17">
    <location>
        <begin position="206"/>
        <end position="431"/>
    </location>
</feature>
<keyword evidence="6" id="KW-0999">Mitochondrion inner membrane</keyword>
<evidence type="ECO:0000256" key="7">
    <source>
        <dbReference type="ARBA" id="ARBA00022837"/>
    </source>
</evidence>
<dbReference type="InterPro" id="IPR059005">
    <property type="entry name" value="LETM1_C"/>
</dbReference>
<protein>
    <recommendedName>
        <fullName evidence="17">Letm1 RBD domain-containing protein</fullName>
    </recommendedName>
</protein>
<dbReference type="PANTHER" id="PTHR14009">
    <property type="entry name" value="LEUCINE ZIPPER-EF-HAND CONTAINING TRANSMEMBRANE PROTEIN"/>
    <property type="match status" value="1"/>
</dbReference>
<feature type="transmembrane region" description="Helical" evidence="16">
    <location>
        <begin position="909"/>
        <end position="934"/>
    </location>
</feature>
<dbReference type="GO" id="GO:0043022">
    <property type="term" value="F:ribosome binding"/>
    <property type="evidence" value="ECO:0007669"/>
    <property type="project" value="InterPro"/>
</dbReference>
<feature type="compositionally biased region" description="Basic and acidic residues" evidence="15">
    <location>
        <begin position="453"/>
        <end position="472"/>
    </location>
</feature>
<feature type="transmembrane region" description="Helical" evidence="16">
    <location>
        <begin position="818"/>
        <end position="840"/>
    </location>
</feature>
<dbReference type="PROSITE" id="PS51758">
    <property type="entry name" value="LETM1_RBD"/>
    <property type="match status" value="1"/>
</dbReference>
<evidence type="ECO:0000256" key="1">
    <source>
        <dbReference type="ARBA" id="ARBA00004434"/>
    </source>
</evidence>
<keyword evidence="19" id="KW-1185">Reference proteome</keyword>